<dbReference type="Proteomes" id="UP000184304">
    <property type="component" value="Unassembled WGS sequence"/>
</dbReference>
<dbReference type="EMBL" id="KV878187">
    <property type="protein sequence ID" value="OJI86078.1"/>
    <property type="molecule type" value="Genomic_DNA"/>
</dbReference>
<reference evidence="2" key="1">
    <citation type="journal article" date="2017" name="Genome Biol.">
        <title>Comparative genomics reveals high biological diversity and specific adaptations in the industrially and medically important fungal genus Aspergillus.</title>
        <authorList>
            <person name="de Vries R.P."/>
            <person name="Riley R."/>
            <person name="Wiebenga A."/>
            <person name="Aguilar-Osorio G."/>
            <person name="Amillis S."/>
            <person name="Uchima C.A."/>
            <person name="Anderluh G."/>
            <person name="Asadollahi M."/>
            <person name="Askin M."/>
            <person name="Barry K."/>
            <person name="Battaglia E."/>
            <person name="Bayram O."/>
            <person name="Benocci T."/>
            <person name="Braus-Stromeyer S.A."/>
            <person name="Caldana C."/>
            <person name="Canovas D."/>
            <person name="Cerqueira G.C."/>
            <person name="Chen F."/>
            <person name="Chen W."/>
            <person name="Choi C."/>
            <person name="Clum A."/>
            <person name="Dos Santos R.A."/>
            <person name="Damasio A.R."/>
            <person name="Diallinas G."/>
            <person name="Emri T."/>
            <person name="Fekete E."/>
            <person name="Flipphi M."/>
            <person name="Freyberg S."/>
            <person name="Gallo A."/>
            <person name="Gournas C."/>
            <person name="Habgood R."/>
            <person name="Hainaut M."/>
            <person name="Harispe M.L."/>
            <person name="Henrissat B."/>
            <person name="Hilden K.S."/>
            <person name="Hope R."/>
            <person name="Hossain A."/>
            <person name="Karabika E."/>
            <person name="Karaffa L."/>
            <person name="Karanyi Z."/>
            <person name="Krasevec N."/>
            <person name="Kuo A."/>
            <person name="Kusch H."/>
            <person name="LaButti K."/>
            <person name="Lagendijk E.L."/>
            <person name="Lapidus A."/>
            <person name="Levasseur A."/>
            <person name="Lindquist E."/>
            <person name="Lipzen A."/>
            <person name="Logrieco A.F."/>
            <person name="MacCabe A."/>
            <person name="Maekelae M.R."/>
            <person name="Malavazi I."/>
            <person name="Melin P."/>
            <person name="Meyer V."/>
            <person name="Mielnichuk N."/>
            <person name="Miskei M."/>
            <person name="Molnar A.P."/>
            <person name="Mule G."/>
            <person name="Ngan C.Y."/>
            <person name="Orejas M."/>
            <person name="Orosz E."/>
            <person name="Ouedraogo J.P."/>
            <person name="Overkamp K.M."/>
            <person name="Park H.-S."/>
            <person name="Perrone G."/>
            <person name="Piumi F."/>
            <person name="Punt P.J."/>
            <person name="Ram A.F."/>
            <person name="Ramon A."/>
            <person name="Rauscher S."/>
            <person name="Record E."/>
            <person name="Riano-Pachon D.M."/>
            <person name="Robert V."/>
            <person name="Roehrig J."/>
            <person name="Ruller R."/>
            <person name="Salamov A."/>
            <person name="Salih N.S."/>
            <person name="Samson R.A."/>
            <person name="Sandor E."/>
            <person name="Sanguinetti M."/>
            <person name="Schuetze T."/>
            <person name="Sepcic K."/>
            <person name="Shelest E."/>
            <person name="Sherlock G."/>
            <person name="Sophianopoulou V."/>
            <person name="Squina F.M."/>
            <person name="Sun H."/>
            <person name="Susca A."/>
            <person name="Todd R.B."/>
            <person name="Tsang A."/>
            <person name="Unkles S.E."/>
            <person name="van de Wiele N."/>
            <person name="van Rossen-Uffink D."/>
            <person name="Oliveira J.V."/>
            <person name="Vesth T.C."/>
            <person name="Visser J."/>
            <person name="Yu J.-H."/>
            <person name="Zhou M."/>
            <person name="Andersen M.R."/>
            <person name="Archer D.B."/>
            <person name="Baker S.E."/>
            <person name="Benoit I."/>
            <person name="Brakhage A.A."/>
            <person name="Braus G.H."/>
            <person name="Fischer R."/>
            <person name="Frisvad J.C."/>
            <person name="Goldman G.H."/>
            <person name="Houbraken J."/>
            <person name="Oakley B."/>
            <person name="Pocsi I."/>
            <person name="Scazzocchio C."/>
            <person name="Seiboth B."/>
            <person name="vanKuyk P.A."/>
            <person name="Wortman J."/>
            <person name="Dyer P.S."/>
            <person name="Grigoriev I.V."/>
        </authorList>
    </citation>
    <scope>NUCLEOTIDE SEQUENCE [LARGE SCALE GENOMIC DNA]</scope>
    <source>
        <strain evidence="2">CBS 134.48</strain>
    </source>
</reference>
<protein>
    <submittedName>
        <fullName evidence="1">Uncharacterized protein</fullName>
    </submittedName>
</protein>
<evidence type="ECO:0000313" key="1">
    <source>
        <dbReference type="EMBL" id="OJI86078.1"/>
    </source>
</evidence>
<dbReference type="AlphaFoldDB" id="A0A1L9N9U3"/>
<gene>
    <name evidence="1" type="ORF">ASPTUDRAFT_444478</name>
</gene>
<sequence length="116" mass="13479">MRATTTTRYLLPLYHTIYQLLSMQVLSASNLNSSVIPTVTEQSYTLSHAHLYLPVRDIVDNPYICPFFSFLFLSSISTQLKKKKKKKNHHHHHLIYPLHNTLFGAKADDSRDSRHQ</sequence>
<keyword evidence="2" id="KW-1185">Reference proteome</keyword>
<organism evidence="1 2">
    <name type="scientific">Aspergillus tubingensis (strain CBS 134.48)</name>
    <dbReference type="NCBI Taxonomy" id="767770"/>
    <lineage>
        <taxon>Eukaryota</taxon>
        <taxon>Fungi</taxon>
        <taxon>Dikarya</taxon>
        <taxon>Ascomycota</taxon>
        <taxon>Pezizomycotina</taxon>
        <taxon>Eurotiomycetes</taxon>
        <taxon>Eurotiomycetidae</taxon>
        <taxon>Eurotiales</taxon>
        <taxon>Aspergillaceae</taxon>
        <taxon>Aspergillus</taxon>
        <taxon>Aspergillus subgen. Circumdati</taxon>
    </lineage>
</organism>
<proteinExistence type="predicted"/>
<name>A0A1L9N9U3_ASPTC</name>
<accession>A0A1L9N9U3</accession>
<dbReference type="VEuPathDB" id="FungiDB:ASPTUDRAFT_444478"/>
<evidence type="ECO:0000313" key="2">
    <source>
        <dbReference type="Proteomes" id="UP000184304"/>
    </source>
</evidence>